<evidence type="ECO:0000313" key="17">
    <source>
        <dbReference type="Proteomes" id="UP000827549"/>
    </source>
</evidence>
<evidence type="ECO:0000256" key="12">
    <source>
        <dbReference type="ARBA" id="ARBA00023315"/>
    </source>
</evidence>
<dbReference type="Pfam" id="PF11717">
    <property type="entry name" value="Tudor-knot"/>
    <property type="match status" value="1"/>
</dbReference>
<evidence type="ECO:0000256" key="5">
    <source>
        <dbReference type="ARBA" id="ARBA00022723"/>
    </source>
</evidence>
<name>A0AAF0Y193_9TREE</name>
<dbReference type="AlphaFoldDB" id="A0AAF0Y193"/>
<sequence>MPAPKAPPLTPGRADAREQQQRDFAVGRLYLVARADGKLRPAIVLNSRPSKLAGAQDAYISFVGEDKRLDSWVPASALGEEVAAPGPSRLPSNGDAPHGASAPANGRDLREDISEASTPEREHAAVTRVRNFEDVRFGEYLIKTWYYSPYPLPLAETGGVASASLLTADGPKRGRKRKDPPGPTPGASKLRPSAPSTSDLLAAGVGKGGEGARGRLWACDLCFKYMRTRAGWEMHTTSCTQLQPPGRKVYQRGSYTIWEVDGAHATLYCQNLSLFGKLFIDHKSVFFHVENFLFYVLCDAATSKRDQVMAFFSKEKLSYDDYNLACIVTFPPHQNRGFGKLLMEFSYYLTRHPSTRPPSLSPGTPERPLSDLGLKGYMAYWTSVVLRVCRQLLSEPAPPPPPTPTKPKSTEGRSLRERKPPVKEEVHETVLVNGYHFTKRLDPVHKGQYAVTTTMSTLARAAHLRTDDVALTLEELGFLKKRHHITRKQPRRRDDDDEEHHDDDEEEEALGEWKDVEVVITREAVDEQWAKWRVRDAGVLDEKYSLL</sequence>
<evidence type="ECO:0000256" key="6">
    <source>
        <dbReference type="ARBA" id="ARBA00022771"/>
    </source>
</evidence>
<evidence type="ECO:0000256" key="4">
    <source>
        <dbReference type="ARBA" id="ARBA00022679"/>
    </source>
</evidence>
<dbReference type="PROSITE" id="PS51726">
    <property type="entry name" value="MYST_HAT"/>
    <property type="match status" value="1"/>
</dbReference>
<dbReference type="Pfam" id="PF01853">
    <property type="entry name" value="MOZ_SAS"/>
    <property type="match status" value="1"/>
</dbReference>
<dbReference type="EMBL" id="CP086714">
    <property type="protein sequence ID" value="WOO78037.1"/>
    <property type="molecule type" value="Genomic_DNA"/>
</dbReference>
<feature type="active site" description="Proton donor/acceptor" evidence="13">
    <location>
        <position position="366"/>
    </location>
</feature>
<evidence type="ECO:0000313" key="16">
    <source>
        <dbReference type="EMBL" id="WOO78037.1"/>
    </source>
</evidence>
<evidence type="ECO:0000256" key="8">
    <source>
        <dbReference type="ARBA" id="ARBA00022990"/>
    </source>
</evidence>
<keyword evidence="4" id="KW-0808">Transferase</keyword>
<feature type="compositionally biased region" description="Pro residues" evidence="14">
    <location>
        <begin position="396"/>
        <end position="405"/>
    </location>
</feature>
<evidence type="ECO:0000256" key="14">
    <source>
        <dbReference type="SAM" id="MobiDB-lite"/>
    </source>
</evidence>
<organism evidence="16 17">
    <name type="scientific">Vanrija pseudolonga</name>
    <dbReference type="NCBI Taxonomy" id="143232"/>
    <lineage>
        <taxon>Eukaryota</taxon>
        <taxon>Fungi</taxon>
        <taxon>Dikarya</taxon>
        <taxon>Basidiomycota</taxon>
        <taxon>Agaricomycotina</taxon>
        <taxon>Tremellomycetes</taxon>
        <taxon>Trichosporonales</taxon>
        <taxon>Trichosporonaceae</taxon>
        <taxon>Vanrija</taxon>
    </lineage>
</organism>
<evidence type="ECO:0000256" key="9">
    <source>
        <dbReference type="ARBA" id="ARBA00023015"/>
    </source>
</evidence>
<dbReference type="GO" id="GO:0006355">
    <property type="term" value="P:regulation of DNA-templated transcription"/>
    <property type="evidence" value="ECO:0007669"/>
    <property type="project" value="InterPro"/>
</dbReference>
<dbReference type="Proteomes" id="UP000827549">
    <property type="component" value="Chromosome 1"/>
</dbReference>
<dbReference type="InterPro" id="IPR016181">
    <property type="entry name" value="Acyl_CoA_acyltransferase"/>
</dbReference>
<comment type="subcellular location">
    <subcellularLocation>
        <location evidence="1">Nucleus</location>
    </subcellularLocation>
</comment>
<evidence type="ECO:0000256" key="3">
    <source>
        <dbReference type="ARBA" id="ARBA00013184"/>
    </source>
</evidence>
<dbReference type="InterPro" id="IPR016197">
    <property type="entry name" value="Chromo-like_dom_sf"/>
</dbReference>
<dbReference type="Pfam" id="PF17772">
    <property type="entry name" value="zf-MYST"/>
    <property type="match status" value="1"/>
</dbReference>
<dbReference type="InterPro" id="IPR025995">
    <property type="entry name" value="Tudor-knot"/>
</dbReference>
<evidence type="ECO:0000256" key="1">
    <source>
        <dbReference type="ARBA" id="ARBA00004123"/>
    </source>
</evidence>
<dbReference type="GO" id="GO:0046972">
    <property type="term" value="F:histone H4K16 acetyltransferase activity"/>
    <property type="evidence" value="ECO:0007669"/>
    <property type="project" value="TreeGrafter"/>
</dbReference>
<feature type="region of interest" description="Disordered" evidence="14">
    <location>
        <begin position="394"/>
        <end position="423"/>
    </location>
</feature>
<keyword evidence="12" id="KW-0012">Acyltransferase</keyword>
<dbReference type="InterPro" id="IPR036388">
    <property type="entry name" value="WH-like_DNA-bd_sf"/>
</dbReference>
<dbReference type="GeneID" id="87804845"/>
<keyword evidence="11" id="KW-0539">Nucleus</keyword>
<keyword evidence="17" id="KW-1185">Reference proteome</keyword>
<reference evidence="16" key="1">
    <citation type="submission" date="2023-10" db="EMBL/GenBank/DDBJ databases">
        <authorList>
            <person name="Noh H."/>
        </authorList>
    </citation>
    <scope>NUCLEOTIDE SEQUENCE</scope>
    <source>
        <strain evidence="16">DUCC4014</strain>
    </source>
</reference>
<feature type="compositionally biased region" description="Pro residues" evidence="14">
    <location>
        <begin position="1"/>
        <end position="10"/>
    </location>
</feature>
<keyword evidence="10" id="KW-0804">Transcription</keyword>
<dbReference type="PANTHER" id="PTHR10615">
    <property type="entry name" value="HISTONE ACETYLTRANSFERASE"/>
    <property type="match status" value="1"/>
</dbReference>
<evidence type="ECO:0000256" key="10">
    <source>
        <dbReference type="ARBA" id="ARBA00023163"/>
    </source>
</evidence>
<evidence type="ECO:0000256" key="7">
    <source>
        <dbReference type="ARBA" id="ARBA00022833"/>
    </source>
</evidence>
<dbReference type="SUPFAM" id="SSF54160">
    <property type="entry name" value="Chromo domain-like"/>
    <property type="match status" value="1"/>
</dbReference>
<feature type="domain" description="MYST-type HAT" evidence="15">
    <location>
        <begin position="127"/>
        <end position="515"/>
    </location>
</feature>
<keyword evidence="5" id="KW-0479">Metal-binding</keyword>
<dbReference type="Gene3D" id="1.10.10.10">
    <property type="entry name" value="Winged helix-like DNA-binding domain superfamily/Winged helix DNA-binding domain"/>
    <property type="match status" value="1"/>
</dbReference>
<comment type="similarity">
    <text evidence="2">Belongs to the MYST (SAS/MOZ) family.</text>
</comment>
<dbReference type="GO" id="GO:0008270">
    <property type="term" value="F:zinc ion binding"/>
    <property type="evidence" value="ECO:0007669"/>
    <property type="project" value="UniProtKB-KW"/>
</dbReference>
<dbReference type="InterPro" id="IPR050603">
    <property type="entry name" value="MYST_HAT"/>
</dbReference>
<proteinExistence type="inferred from homology"/>
<feature type="compositionally biased region" description="Acidic residues" evidence="14">
    <location>
        <begin position="495"/>
        <end position="510"/>
    </location>
</feature>
<dbReference type="Gene3D" id="2.30.30.140">
    <property type="match status" value="1"/>
</dbReference>
<feature type="region of interest" description="Disordered" evidence="14">
    <location>
        <begin position="166"/>
        <end position="202"/>
    </location>
</feature>
<dbReference type="EC" id="2.3.1.48" evidence="3"/>
<dbReference type="GO" id="GO:0005634">
    <property type="term" value="C:nucleus"/>
    <property type="evidence" value="ECO:0007669"/>
    <property type="project" value="UniProtKB-SubCell"/>
</dbReference>
<dbReference type="RefSeq" id="XP_062624069.1">
    <property type="nucleotide sequence ID" value="XM_062768085.1"/>
</dbReference>
<evidence type="ECO:0000256" key="13">
    <source>
        <dbReference type="PIRSR" id="PIRSR602717-51"/>
    </source>
</evidence>
<dbReference type="PANTHER" id="PTHR10615:SF219">
    <property type="entry name" value="HISTONE ACETYLTRANSFERASE KAT5"/>
    <property type="match status" value="1"/>
</dbReference>
<protein>
    <recommendedName>
        <fullName evidence="3">histone acetyltransferase</fullName>
        <ecNumber evidence="3">2.3.1.48</ecNumber>
    </recommendedName>
</protein>
<feature type="region of interest" description="Disordered" evidence="14">
    <location>
        <begin position="484"/>
        <end position="510"/>
    </location>
</feature>
<keyword evidence="8" id="KW-0007">Acetylation</keyword>
<evidence type="ECO:0000256" key="11">
    <source>
        <dbReference type="ARBA" id="ARBA00023242"/>
    </source>
</evidence>
<evidence type="ECO:0000259" key="15">
    <source>
        <dbReference type="PROSITE" id="PS51726"/>
    </source>
</evidence>
<dbReference type="SUPFAM" id="SSF55729">
    <property type="entry name" value="Acyl-CoA N-acyltransferases (Nat)"/>
    <property type="match status" value="1"/>
</dbReference>
<accession>A0AAF0Y193</accession>
<dbReference type="Gene3D" id="3.40.630.30">
    <property type="match status" value="1"/>
</dbReference>
<dbReference type="InterPro" id="IPR040706">
    <property type="entry name" value="Zf-MYST"/>
</dbReference>
<dbReference type="FunFam" id="3.40.630.30:FF:000156">
    <property type="entry name" value="Histone acetyltransferase"/>
    <property type="match status" value="1"/>
</dbReference>
<dbReference type="GO" id="GO:0035267">
    <property type="term" value="C:NuA4 histone acetyltransferase complex"/>
    <property type="evidence" value="ECO:0007669"/>
    <property type="project" value="TreeGrafter"/>
</dbReference>
<evidence type="ECO:0000256" key="2">
    <source>
        <dbReference type="ARBA" id="ARBA00010107"/>
    </source>
</evidence>
<feature type="region of interest" description="Disordered" evidence="14">
    <location>
        <begin position="83"/>
        <end position="108"/>
    </location>
</feature>
<keyword evidence="9" id="KW-0805">Transcription regulation</keyword>
<keyword evidence="6" id="KW-0863">Zinc-finger</keyword>
<dbReference type="Gene3D" id="3.30.60.60">
    <property type="entry name" value="N-acetyl transferase-like"/>
    <property type="match status" value="1"/>
</dbReference>
<dbReference type="InterPro" id="IPR002717">
    <property type="entry name" value="HAT_MYST-type"/>
</dbReference>
<feature type="compositionally biased region" description="Basic and acidic residues" evidence="14">
    <location>
        <begin position="408"/>
        <end position="423"/>
    </location>
</feature>
<gene>
    <name evidence="16" type="primary">HAM1</name>
    <name evidence="16" type="ORF">LOC62_01G001590</name>
</gene>
<feature type="region of interest" description="Disordered" evidence="14">
    <location>
        <begin position="1"/>
        <end position="21"/>
    </location>
</feature>
<keyword evidence="7" id="KW-0862">Zinc</keyword>